<dbReference type="GO" id="GO:0032259">
    <property type="term" value="P:methylation"/>
    <property type="evidence" value="ECO:0007669"/>
    <property type="project" value="UniProtKB-KW"/>
</dbReference>
<evidence type="ECO:0000313" key="3">
    <source>
        <dbReference type="Proteomes" id="UP000654471"/>
    </source>
</evidence>
<accession>A0ABQ2VIV6</accession>
<dbReference type="InterPro" id="IPR013217">
    <property type="entry name" value="Methyltransf_12"/>
</dbReference>
<evidence type="ECO:0000259" key="1">
    <source>
        <dbReference type="Pfam" id="PF08242"/>
    </source>
</evidence>
<sequence length="221" mass="24431">MAEVALFLREYARTRRDVGAIAPSSDRLSRALTRYLIPSPGRSRAVLEVGPGTGAVTRHIAGSLGRLDTLDLIEANPRFAALLRQTYADDPRLRIRTGLVQEHELGSYDTIVCGLPFANFDARTTEEIFDRLLGALRPGGTLSFFGYVGGETMRRTFADGADRERTFAGLGVLRRILRRHTFRTETVLGNLPPARVHHLVPVSPPVRSEQARSCDCRETSS</sequence>
<dbReference type="Proteomes" id="UP000654471">
    <property type="component" value="Unassembled WGS sequence"/>
</dbReference>
<gene>
    <name evidence="2" type="ORF">GCM10010211_65550</name>
</gene>
<proteinExistence type="predicted"/>
<dbReference type="Gene3D" id="3.40.50.150">
    <property type="entry name" value="Vaccinia Virus protein VP39"/>
    <property type="match status" value="1"/>
</dbReference>
<keyword evidence="2" id="KW-0489">Methyltransferase</keyword>
<dbReference type="CDD" id="cd02440">
    <property type="entry name" value="AdoMet_MTases"/>
    <property type="match status" value="1"/>
</dbReference>
<feature type="domain" description="Methyltransferase type 12" evidence="1">
    <location>
        <begin position="47"/>
        <end position="142"/>
    </location>
</feature>
<dbReference type="GO" id="GO:0008168">
    <property type="term" value="F:methyltransferase activity"/>
    <property type="evidence" value="ECO:0007669"/>
    <property type="project" value="UniProtKB-KW"/>
</dbReference>
<name>A0ABQ2VIV6_9ACTN</name>
<evidence type="ECO:0000313" key="2">
    <source>
        <dbReference type="EMBL" id="GGU89895.1"/>
    </source>
</evidence>
<organism evidence="2 3">
    <name type="scientific">Streptomyces albospinus</name>
    <dbReference type="NCBI Taxonomy" id="285515"/>
    <lineage>
        <taxon>Bacteria</taxon>
        <taxon>Bacillati</taxon>
        <taxon>Actinomycetota</taxon>
        <taxon>Actinomycetes</taxon>
        <taxon>Kitasatosporales</taxon>
        <taxon>Streptomycetaceae</taxon>
        <taxon>Streptomyces</taxon>
    </lineage>
</organism>
<keyword evidence="2" id="KW-0808">Transferase</keyword>
<protein>
    <submittedName>
        <fullName evidence="2">Methyltransferase</fullName>
    </submittedName>
</protein>
<comment type="caution">
    <text evidence="2">The sequence shown here is derived from an EMBL/GenBank/DDBJ whole genome shotgun (WGS) entry which is preliminary data.</text>
</comment>
<keyword evidence="3" id="KW-1185">Reference proteome</keyword>
<dbReference type="EMBL" id="BMRP01000035">
    <property type="protein sequence ID" value="GGU89895.1"/>
    <property type="molecule type" value="Genomic_DNA"/>
</dbReference>
<dbReference type="Pfam" id="PF08242">
    <property type="entry name" value="Methyltransf_12"/>
    <property type="match status" value="1"/>
</dbReference>
<dbReference type="SUPFAM" id="SSF53335">
    <property type="entry name" value="S-adenosyl-L-methionine-dependent methyltransferases"/>
    <property type="match status" value="1"/>
</dbReference>
<reference evidence="3" key="1">
    <citation type="journal article" date="2019" name="Int. J. Syst. Evol. Microbiol.">
        <title>The Global Catalogue of Microorganisms (GCM) 10K type strain sequencing project: providing services to taxonomists for standard genome sequencing and annotation.</title>
        <authorList>
            <consortium name="The Broad Institute Genomics Platform"/>
            <consortium name="The Broad Institute Genome Sequencing Center for Infectious Disease"/>
            <person name="Wu L."/>
            <person name="Ma J."/>
        </authorList>
    </citation>
    <scope>NUCLEOTIDE SEQUENCE [LARGE SCALE GENOMIC DNA]</scope>
    <source>
        <strain evidence="3">JCM 3399</strain>
    </source>
</reference>
<dbReference type="InterPro" id="IPR029063">
    <property type="entry name" value="SAM-dependent_MTases_sf"/>
</dbReference>